<dbReference type="PANTHER" id="PTHR38032">
    <property type="entry name" value="POLYMERASE-RELATED"/>
    <property type="match status" value="1"/>
</dbReference>
<dbReference type="EMBL" id="JBHUMM010000001">
    <property type="protein sequence ID" value="MFD2670076.1"/>
    <property type="molecule type" value="Genomic_DNA"/>
</dbReference>
<evidence type="ECO:0000313" key="3">
    <source>
        <dbReference type="EMBL" id="MFD2670076.1"/>
    </source>
</evidence>
<dbReference type="Pfam" id="PF03961">
    <property type="entry name" value="FapA"/>
    <property type="match status" value="1"/>
</dbReference>
<sequence>MNRQLERWIQVDVSSDRLEADLAFKPADDDEMVLTVGEVEQFLNAKGIKHGILSDVLAQICADPSSYYLTKSTIALGQAPVDGKDGIIDLIYPTENEELAPRKTGDGAVDLKEVRRLNNVSKGQPIAKKIPPEEGTPGISVSGDAIPCKNGKEARFKIGKNVVCDPDGSTLYAAIDGLFTFTDDGKMNVFPVYEVNGDVDYSVGNIDFIGNVVIRGNVLDGFKINAAGDIRVIGGVEGAVLEAGGSIDITAGILGHNKGHVRAAVNIKSAFIQDAHVEAGEEVIVSQSIMHSHIRAGKSVVCSGSKGLIVGGVIQAGEHVTARSIGNSMSTATTIEVGVLPELRNELTELRKKITEFKSNMDKTEKALKILDQLASTGQIDKDKLAMRIKLNNTKKQLEEDTAEAKERMLMIEKALEESVDAYIDVQHTIYGGAKIVIGRQVKFIKDEMKYIHFHLHEGEIASTGKS</sequence>
<dbReference type="InterPro" id="IPR005646">
    <property type="entry name" value="FapA"/>
</dbReference>
<protein>
    <submittedName>
        <fullName evidence="3">FapA family protein</fullName>
    </submittedName>
</protein>
<organism evidence="3 4">
    <name type="scientific">Marinicrinis sediminis</name>
    <dbReference type="NCBI Taxonomy" id="1652465"/>
    <lineage>
        <taxon>Bacteria</taxon>
        <taxon>Bacillati</taxon>
        <taxon>Bacillota</taxon>
        <taxon>Bacilli</taxon>
        <taxon>Bacillales</taxon>
        <taxon>Paenibacillaceae</taxon>
    </lineage>
</organism>
<feature type="domain" description="Flagellar Assembly Protein A N-terminal region" evidence="2">
    <location>
        <begin position="9"/>
        <end position="182"/>
    </location>
</feature>
<evidence type="ECO:0000256" key="1">
    <source>
        <dbReference type="SAM" id="Coils"/>
    </source>
</evidence>
<dbReference type="Pfam" id="PF20250">
    <property type="entry name" value="FapA_N"/>
    <property type="match status" value="1"/>
</dbReference>
<keyword evidence="4" id="KW-1185">Reference proteome</keyword>
<gene>
    <name evidence="3" type="ORF">ACFSUC_00465</name>
</gene>
<evidence type="ECO:0000259" key="2">
    <source>
        <dbReference type="Pfam" id="PF20250"/>
    </source>
</evidence>
<feature type="coiled-coil region" evidence="1">
    <location>
        <begin position="340"/>
        <end position="415"/>
    </location>
</feature>
<keyword evidence="1" id="KW-0175">Coiled coil</keyword>
<dbReference type="InterPro" id="IPR046866">
    <property type="entry name" value="FapA_N"/>
</dbReference>
<dbReference type="PANTHER" id="PTHR38032:SF1">
    <property type="entry name" value="RNA-BINDING PROTEIN KHPB N-TERMINAL DOMAIN-CONTAINING PROTEIN"/>
    <property type="match status" value="1"/>
</dbReference>
<proteinExistence type="predicted"/>
<reference evidence="4" key="1">
    <citation type="journal article" date="2019" name="Int. J. Syst. Evol. Microbiol.">
        <title>The Global Catalogue of Microorganisms (GCM) 10K type strain sequencing project: providing services to taxonomists for standard genome sequencing and annotation.</title>
        <authorList>
            <consortium name="The Broad Institute Genomics Platform"/>
            <consortium name="The Broad Institute Genome Sequencing Center for Infectious Disease"/>
            <person name="Wu L."/>
            <person name="Ma J."/>
        </authorList>
    </citation>
    <scope>NUCLEOTIDE SEQUENCE [LARGE SCALE GENOMIC DNA]</scope>
    <source>
        <strain evidence="4">KCTC 33676</strain>
    </source>
</reference>
<dbReference type="InterPro" id="IPR046865">
    <property type="entry name" value="FapA_b_solenoid"/>
</dbReference>
<dbReference type="RefSeq" id="WP_379927420.1">
    <property type="nucleotide sequence ID" value="NZ_JBHUMM010000001.1"/>
</dbReference>
<dbReference type="Proteomes" id="UP001597497">
    <property type="component" value="Unassembled WGS sequence"/>
</dbReference>
<comment type="caution">
    <text evidence="3">The sequence shown here is derived from an EMBL/GenBank/DDBJ whole genome shotgun (WGS) entry which is preliminary data.</text>
</comment>
<accession>A0ABW5R5P9</accession>
<name>A0ABW5R5P9_9BACL</name>
<evidence type="ECO:0000313" key="4">
    <source>
        <dbReference type="Proteomes" id="UP001597497"/>
    </source>
</evidence>